<feature type="region of interest" description="Disordered" evidence="1">
    <location>
        <begin position="248"/>
        <end position="291"/>
    </location>
</feature>
<reference evidence="2 3" key="1">
    <citation type="submission" date="2023-05" db="EMBL/GenBank/DDBJ databases">
        <title>A 100% complete, gapless, phased diploid assembly of the Scenedesmus obliquus UTEX 3031 genome.</title>
        <authorList>
            <person name="Biondi T.C."/>
            <person name="Hanschen E.R."/>
            <person name="Kwon T."/>
            <person name="Eng W."/>
            <person name="Kruse C.P.S."/>
            <person name="Koehler S.I."/>
            <person name="Kunde Y."/>
            <person name="Gleasner C.D."/>
            <person name="You Mak K.T."/>
            <person name="Polle J."/>
            <person name="Hovde B.T."/>
            <person name="Starkenburg S.R."/>
        </authorList>
    </citation>
    <scope>NUCLEOTIDE SEQUENCE [LARGE SCALE GENOMIC DNA]</scope>
    <source>
        <strain evidence="2 3">DOE0152z</strain>
    </source>
</reference>
<evidence type="ECO:0000313" key="3">
    <source>
        <dbReference type="Proteomes" id="UP001244341"/>
    </source>
</evidence>
<accession>A0ABY8TLW6</accession>
<evidence type="ECO:0000256" key="1">
    <source>
        <dbReference type="SAM" id="MobiDB-lite"/>
    </source>
</evidence>
<sequence>MQDTARDGVPQHTSAGSKTVRHRVLNWLHADQQPAASWAHADPGSSTRVAAKPVPVSNALQALPSGGQDIPAQKRAAKMWKRCDSSSSSSEISAELSRWLLRAALLEDELQGRALEVGEGLAAAAERREQLEAVLLGMGGAAVAGSRLDVMRQQLSQELDSTAAAAAALSSRASQLGSGLASLQGCLTVLQGSRGGKLSPSSKLGVLQLVLGDVVARLPGEQLAQLELVQGLPGLQQMAGQAAADSAASCEPAATPDSAADGLAGWHASGSAAQRHSHWQQQRHEDDDDDDDWTVEAEDAVLIGDGESDEDDAVVATLSTALSSKFYTPRHSLAYESRRGSLAAEQAAEQYSGYFERRPAPGGGDLGSLPVQGLLSAVGGPDLGCLTVGELLTLLTQAVLQQQRSPAGH</sequence>
<keyword evidence="3" id="KW-1185">Reference proteome</keyword>
<evidence type="ECO:0000313" key="2">
    <source>
        <dbReference type="EMBL" id="WIA09965.1"/>
    </source>
</evidence>
<name>A0ABY8TLW6_TETOB</name>
<dbReference type="Proteomes" id="UP001244341">
    <property type="component" value="Chromosome 2b"/>
</dbReference>
<organism evidence="2 3">
    <name type="scientific">Tetradesmus obliquus</name>
    <name type="common">Green alga</name>
    <name type="synonym">Acutodesmus obliquus</name>
    <dbReference type="NCBI Taxonomy" id="3088"/>
    <lineage>
        <taxon>Eukaryota</taxon>
        <taxon>Viridiplantae</taxon>
        <taxon>Chlorophyta</taxon>
        <taxon>core chlorophytes</taxon>
        <taxon>Chlorophyceae</taxon>
        <taxon>CS clade</taxon>
        <taxon>Sphaeropleales</taxon>
        <taxon>Scenedesmaceae</taxon>
        <taxon>Tetradesmus</taxon>
    </lineage>
</organism>
<gene>
    <name evidence="2" type="ORF">OEZ85_010177</name>
</gene>
<proteinExistence type="predicted"/>
<protein>
    <submittedName>
        <fullName evidence="2">Uncharacterized protein</fullName>
    </submittedName>
</protein>
<dbReference type="EMBL" id="CP126209">
    <property type="protein sequence ID" value="WIA09965.1"/>
    <property type="molecule type" value="Genomic_DNA"/>
</dbReference>